<keyword evidence="11" id="KW-0503">Monooxygenase</keyword>
<comment type="similarity">
    <text evidence="4">Belongs to the cytochrome P450 family.</text>
</comment>
<evidence type="ECO:0000313" key="14">
    <source>
        <dbReference type="EMBL" id="KAH8992640.1"/>
    </source>
</evidence>
<evidence type="ECO:0000313" key="15">
    <source>
        <dbReference type="Proteomes" id="UP001201163"/>
    </source>
</evidence>
<keyword evidence="10 13" id="KW-0408">Iron</keyword>
<evidence type="ECO:0000256" key="5">
    <source>
        <dbReference type="ARBA" id="ARBA00022617"/>
    </source>
</evidence>
<dbReference type="AlphaFoldDB" id="A0AAD4LJ18"/>
<keyword evidence="12" id="KW-0472">Membrane</keyword>
<dbReference type="InterPro" id="IPR001128">
    <property type="entry name" value="Cyt_P450"/>
</dbReference>
<evidence type="ECO:0000256" key="8">
    <source>
        <dbReference type="ARBA" id="ARBA00022989"/>
    </source>
</evidence>
<sequence length="408" mass="45749">MGQPIVVLNTQKAAADLLDRRAGIYSDRPRLIVAGEILCGGLSIPLLQTCGPLWGRMHKAVHEDQHIRRTTASIAMTITYDTPPIVSEQDPGVKAIDDIMARVTRATLPGAYLVELFPWMLYIPSRFAKWKRDAEYWYENDSVMFVNRFNGVREKLVRCLARWDSIVRACTVSEIGFLSLIVSISAGGSDLSAAAMAWWMLAMVTYPDVQRRAQAELDAVVGRTRIPTFSDFQHLPYIRATVKEVLRWRPMAPLGLPHCSTEDDWYNGMFIPKGTIMIANVWHLNRDHSIYGADAAHFNPARFLDANGELPLCPPETMEEGHVTYGFGRRVCPGRHAANNSFFIDMAMVLWACDIQPGKDEHGNVIPIDVGRWVDGLHIRPVPFKADISPRFPEAVALLAGERELGVR</sequence>
<keyword evidence="6" id="KW-0812">Transmembrane</keyword>
<evidence type="ECO:0000256" key="2">
    <source>
        <dbReference type="ARBA" id="ARBA00004370"/>
    </source>
</evidence>
<dbReference type="Pfam" id="PF00067">
    <property type="entry name" value="p450"/>
    <property type="match status" value="1"/>
</dbReference>
<evidence type="ECO:0000256" key="9">
    <source>
        <dbReference type="ARBA" id="ARBA00023002"/>
    </source>
</evidence>
<accession>A0AAD4LJ18</accession>
<dbReference type="Proteomes" id="UP001201163">
    <property type="component" value="Unassembled WGS sequence"/>
</dbReference>
<feature type="binding site" description="axial binding residue" evidence="13">
    <location>
        <position position="332"/>
    </location>
    <ligand>
        <name>heme</name>
        <dbReference type="ChEBI" id="CHEBI:30413"/>
    </ligand>
    <ligandPart>
        <name>Fe</name>
        <dbReference type="ChEBI" id="CHEBI:18248"/>
    </ligandPart>
</feature>
<comment type="pathway">
    <text evidence="3">Secondary metabolite biosynthesis.</text>
</comment>
<dbReference type="GO" id="GO:0016705">
    <property type="term" value="F:oxidoreductase activity, acting on paired donors, with incorporation or reduction of molecular oxygen"/>
    <property type="evidence" value="ECO:0007669"/>
    <property type="project" value="InterPro"/>
</dbReference>
<evidence type="ECO:0000256" key="1">
    <source>
        <dbReference type="ARBA" id="ARBA00001971"/>
    </source>
</evidence>
<reference evidence="14" key="1">
    <citation type="submission" date="2022-01" db="EMBL/GenBank/DDBJ databases">
        <title>Comparative genomics reveals a dynamic genome evolution in the ectomycorrhizal milk-cap (Lactarius) mushrooms.</title>
        <authorList>
            <consortium name="DOE Joint Genome Institute"/>
            <person name="Lebreton A."/>
            <person name="Tang N."/>
            <person name="Kuo A."/>
            <person name="LaButti K."/>
            <person name="Drula E."/>
            <person name="Barry K."/>
            <person name="Clum A."/>
            <person name="Lipzen A."/>
            <person name="Mousain D."/>
            <person name="Ng V."/>
            <person name="Wang R."/>
            <person name="Wang X."/>
            <person name="Dai Y."/>
            <person name="Henrissat B."/>
            <person name="Grigoriev I.V."/>
            <person name="Guerin-Laguette A."/>
            <person name="Yu F."/>
            <person name="Martin F.M."/>
        </authorList>
    </citation>
    <scope>NUCLEOTIDE SEQUENCE</scope>
    <source>
        <strain evidence="14">QP</strain>
    </source>
</reference>
<dbReference type="PRINTS" id="PR00463">
    <property type="entry name" value="EP450I"/>
</dbReference>
<evidence type="ECO:0000256" key="6">
    <source>
        <dbReference type="ARBA" id="ARBA00022692"/>
    </source>
</evidence>
<name>A0AAD4LJ18_9AGAM</name>
<dbReference type="SUPFAM" id="SSF48264">
    <property type="entry name" value="Cytochrome P450"/>
    <property type="match status" value="1"/>
</dbReference>
<evidence type="ECO:0000256" key="4">
    <source>
        <dbReference type="ARBA" id="ARBA00010617"/>
    </source>
</evidence>
<protein>
    <submittedName>
        <fullName evidence="14">Cytochrome P450</fullName>
    </submittedName>
</protein>
<keyword evidence="5 13" id="KW-0349">Heme</keyword>
<keyword evidence="8" id="KW-1133">Transmembrane helix</keyword>
<evidence type="ECO:0000256" key="10">
    <source>
        <dbReference type="ARBA" id="ARBA00023004"/>
    </source>
</evidence>
<dbReference type="PANTHER" id="PTHR46300:SF2">
    <property type="entry name" value="CYTOCHROME P450 MONOOXYGENASE ALNH-RELATED"/>
    <property type="match status" value="1"/>
</dbReference>
<dbReference type="InterPro" id="IPR050364">
    <property type="entry name" value="Cytochrome_P450_fung"/>
</dbReference>
<keyword evidence="9" id="KW-0560">Oxidoreductase</keyword>
<dbReference type="EMBL" id="JAKELL010000021">
    <property type="protein sequence ID" value="KAH8992640.1"/>
    <property type="molecule type" value="Genomic_DNA"/>
</dbReference>
<comment type="subcellular location">
    <subcellularLocation>
        <location evidence="2">Membrane</location>
    </subcellularLocation>
</comment>
<keyword evidence="7 13" id="KW-0479">Metal-binding</keyword>
<dbReference type="InterPro" id="IPR002401">
    <property type="entry name" value="Cyt_P450_E_grp-I"/>
</dbReference>
<dbReference type="InterPro" id="IPR036396">
    <property type="entry name" value="Cyt_P450_sf"/>
</dbReference>
<evidence type="ECO:0000256" key="3">
    <source>
        <dbReference type="ARBA" id="ARBA00005179"/>
    </source>
</evidence>
<gene>
    <name evidence="14" type="ORF">EDB92DRAFT_1856632</name>
</gene>
<dbReference type="GO" id="GO:0004497">
    <property type="term" value="F:monooxygenase activity"/>
    <property type="evidence" value="ECO:0007669"/>
    <property type="project" value="UniProtKB-KW"/>
</dbReference>
<keyword evidence="15" id="KW-1185">Reference proteome</keyword>
<dbReference type="CDD" id="cd11065">
    <property type="entry name" value="CYP64-like"/>
    <property type="match status" value="1"/>
</dbReference>
<comment type="caution">
    <text evidence="14">The sequence shown here is derived from an EMBL/GenBank/DDBJ whole genome shotgun (WGS) entry which is preliminary data.</text>
</comment>
<comment type="cofactor">
    <cofactor evidence="1 13">
        <name>heme</name>
        <dbReference type="ChEBI" id="CHEBI:30413"/>
    </cofactor>
</comment>
<evidence type="ECO:0000256" key="13">
    <source>
        <dbReference type="PIRSR" id="PIRSR602401-1"/>
    </source>
</evidence>
<proteinExistence type="inferred from homology"/>
<evidence type="ECO:0000256" key="12">
    <source>
        <dbReference type="ARBA" id="ARBA00023136"/>
    </source>
</evidence>
<evidence type="ECO:0000256" key="7">
    <source>
        <dbReference type="ARBA" id="ARBA00022723"/>
    </source>
</evidence>
<dbReference type="PANTHER" id="PTHR46300">
    <property type="entry name" value="P450, PUTATIVE (EUROFUNG)-RELATED-RELATED"/>
    <property type="match status" value="1"/>
</dbReference>
<dbReference type="GO" id="GO:0020037">
    <property type="term" value="F:heme binding"/>
    <property type="evidence" value="ECO:0007669"/>
    <property type="project" value="InterPro"/>
</dbReference>
<dbReference type="GO" id="GO:0005506">
    <property type="term" value="F:iron ion binding"/>
    <property type="evidence" value="ECO:0007669"/>
    <property type="project" value="InterPro"/>
</dbReference>
<organism evidence="14 15">
    <name type="scientific">Lactarius akahatsu</name>
    <dbReference type="NCBI Taxonomy" id="416441"/>
    <lineage>
        <taxon>Eukaryota</taxon>
        <taxon>Fungi</taxon>
        <taxon>Dikarya</taxon>
        <taxon>Basidiomycota</taxon>
        <taxon>Agaricomycotina</taxon>
        <taxon>Agaricomycetes</taxon>
        <taxon>Russulales</taxon>
        <taxon>Russulaceae</taxon>
        <taxon>Lactarius</taxon>
    </lineage>
</organism>
<evidence type="ECO:0000256" key="11">
    <source>
        <dbReference type="ARBA" id="ARBA00023033"/>
    </source>
</evidence>
<dbReference type="PRINTS" id="PR00385">
    <property type="entry name" value="P450"/>
</dbReference>
<dbReference type="Gene3D" id="1.10.630.10">
    <property type="entry name" value="Cytochrome P450"/>
    <property type="match status" value="1"/>
</dbReference>